<organism evidence="1">
    <name type="scientific">marine metagenome</name>
    <dbReference type="NCBI Taxonomy" id="408172"/>
    <lineage>
        <taxon>unclassified sequences</taxon>
        <taxon>metagenomes</taxon>
        <taxon>ecological metagenomes</taxon>
    </lineage>
</organism>
<evidence type="ECO:0000313" key="1">
    <source>
        <dbReference type="EMBL" id="SVB45664.1"/>
    </source>
</evidence>
<reference evidence="1" key="1">
    <citation type="submission" date="2018-05" db="EMBL/GenBank/DDBJ databases">
        <authorList>
            <person name="Lanie J.A."/>
            <person name="Ng W.-L."/>
            <person name="Kazmierczak K.M."/>
            <person name="Andrzejewski T.M."/>
            <person name="Davidsen T.M."/>
            <person name="Wayne K.J."/>
            <person name="Tettelin H."/>
            <person name="Glass J.I."/>
            <person name="Rusch D."/>
            <person name="Podicherti R."/>
            <person name="Tsui H.-C.T."/>
            <person name="Winkler M.E."/>
        </authorList>
    </citation>
    <scope>NUCLEOTIDE SEQUENCE</scope>
</reference>
<proteinExistence type="predicted"/>
<dbReference type="InterPro" id="IPR029069">
    <property type="entry name" value="HotDog_dom_sf"/>
</dbReference>
<dbReference type="SUPFAM" id="SSF54637">
    <property type="entry name" value="Thioesterase/thiol ester dehydrase-isomerase"/>
    <property type="match status" value="1"/>
</dbReference>
<protein>
    <submittedName>
        <fullName evidence="1">Uncharacterized protein</fullName>
    </submittedName>
</protein>
<dbReference type="AlphaFoldDB" id="A0A382E6C6"/>
<sequence length="82" mass="9378">FVRNMEISLPNHFLYGDTMWLTGKVTDKYQERLQDQTYHAVKVHVVGTNQLKEIILKCDSVIYLPNPGCPVSLPIPHKNNLG</sequence>
<gene>
    <name evidence="1" type="ORF">METZ01_LOCUS198518</name>
</gene>
<dbReference type="EMBL" id="UINC01042689">
    <property type="protein sequence ID" value="SVB45664.1"/>
    <property type="molecule type" value="Genomic_DNA"/>
</dbReference>
<accession>A0A382E6C6</accession>
<name>A0A382E6C6_9ZZZZ</name>
<feature type="non-terminal residue" evidence="1">
    <location>
        <position position="1"/>
    </location>
</feature>